<gene>
    <name evidence="3" type="ORF">DCMF_24035</name>
</gene>
<sequence length="341" mass="36919">MRRNRWYLFGMLALILVLSMTLFGCGGNSNKGDTSTDSSNQQEQSNVADSYPKGPVTILVPFAPGSTVDVTARTLAEMLQKKLGQPFIVENQEVANGAEALNTMMNKPADGQTMLIHTRTFTFLIAGKQVPYTMDNIIPVVRLMGEPAAFFVKKDSPYKDMADVMKAAQGKPGSISIGGPGVKSINQQVMMQVEKATGGKLNWVPFDGGSKVVTAVLGGHVELGSAAASNARSQVKAGEMRYLGIAADTKLPDIDATTLKEQGIDVSETVWRGIFMKEGTPQEIVDKVANAFEEISQDQEWIDFCKKNGQEILFLGSNEFSDYLTGEIDKTAKFLDEAAAQ</sequence>
<proteinExistence type="inferred from homology"/>
<comment type="similarity">
    <text evidence="1">Belongs to the UPF0065 (bug) family.</text>
</comment>
<dbReference type="InterPro" id="IPR005064">
    <property type="entry name" value="BUG"/>
</dbReference>
<dbReference type="Pfam" id="PF03401">
    <property type="entry name" value="TctC"/>
    <property type="match status" value="1"/>
</dbReference>
<keyword evidence="4" id="KW-1185">Reference proteome</keyword>
<dbReference type="OrthoDB" id="1861230at2"/>
<dbReference type="SUPFAM" id="SSF53850">
    <property type="entry name" value="Periplasmic binding protein-like II"/>
    <property type="match status" value="1"/>
</dbReference>
<dbReference type="PROSITE" id="PS51257">
    <property type="entry name" value="PROKAR_LIPOPROTEIN"/>
    <property type="match status" value="1"/>
</dbReference>
<organism evidence="3 4">
    <name type="scientific">Formimonas warabiya</name>
    <dbReference type="NCBI Taxonomy" id="1761012"/>
    <lineage>
        <taxon>Bacteria</taxon>
        <taxon>Bacillati</taxon>
        <taxon>Bacillota</taxon>
        <taxon>Clostridia</taxon>
        <taxon>Eubacteriales</taxon>
        <taxon>Peptococcaceae</taxon>
        <taxon>Candidatus Formimonas</taxon>
    </lineage>
</organism>
<protein>
    <recommendedName>
        <fullName evidence="5">Tripartite tricarboxylate transporter substrate binding protein</fullName>
    </recommendedName>
</protein>
<evidence type="ECO:0008006" key="5">
    <source>
        <dbReference type="Google" id="ProtNLM"/>
    </source>
</evidence>
<dbReference type="Gene3D" id="3.40.190.10">
    <property type="entry name" value="Periplasmic binding protein-like II"/>
    <property type="match status" value="1"/>
</dbReference>
<dbReference type="PANTHER" id="PTHR42928:SF5">
    <property type="entry name" value="BLR1237 PROTEIN"/>
    <property type="match status" value="1"/>
</dbReference>
<dbReference type="PIRSF" id="PIRSF017082">
    <property type="entry name" value="YflP"/>
    <property type="match status" value="1"/>
</dbReference>
<dbReference type="AlphaFoldDB" id="A0A3G1KY22"/>
<dbReference type="CDD" id="cd07012">
    <property type="entry name" value="PBP2_Bug_TTT"/>
    <property type="match status" value="1"/>
</dbReference>
<evidence type="ECO:0000256" key="1">
    <source>
        <dbReference type="ARBA" id="ARBA00006987"/>
    </source>
</evidence>
<dbReference type="EMBL" id="CP017634">
    <property type="protein sequence ID" value="ATW27413.1"/>
    <property type="molecule type" value="Genomic_DNA"/>
</dbReference>
<reference evidence="3 4" key="1">
    <citation type="submission" date="2016-10" db="EMBL/GenBank/DDBJ databases">
        <title>Complete Genome Sequence of Peptococcaceae strain DCMF.</title>
        <authorList>
            <person name="Edwards R.J."/>
            <person name="Holland S.I."/>
            <person name="Deshpande N.P."/>
            <person name="Wong Y.K."/>
            <person name="Ertan H."/>
            <person name="Manefield M."/>
            <person name="Russell T.L."/>
            <person name="Lee M.J."/>
        </authorList>
    </citation>
    <scope>NUCLEOTIDE SEQUENCE [LARGE SCALE GENOMIC DNA]</scope>
    <source>
        <strain evidence="3 4">DCMF</strain>
    </source>
</reference>
<dbReference type="Gene3D" id="3.40.190.150">
    <property type="entry name" value="Bordetella uptake gene, domain 1"/>
    <property type="match status" value="1"/>
</dbReference>
<dbReference type="InterPro" id="IPR042100">
    <property type="entry name" value="Bug_dom1"/>
</dbReference>
<dbReference type="Proteomes" id="UP000323521">
    <property type="component" value="Chromosome"/>
</dbReference>
<accession>A0A3G1KY22</accession>
<dbReference type="KEGG" id="fwa:DCMF_24035"/>
<feature type="region of interest" description="Disordered" evidence="2">
    <location>
        <begin position="30"/>
        <end position="52"/>
    </location>
</feature>
<evidence type="ECO:0000313" key="4">
    <source>
        <dbReference type="Proteomes" id="UP000323521"/>
    </source>
</evidence>
<feature type="compositionally biased region" description="Polar residues" evidence="2">
    <location>
        <begin position="30"/>
        <end position="48"/>
    </location>
</feature>
<evidence type="ECO:0000313" key="3">
    <source>
        <dbReference type="EMBL" id="ATW27413.1"/>
    </source>
</evidence>
<dbReference type="RefSeq" id="WP_148136769.1">
    <property type="nucleotide sequence ID" value="NZ_CP017634.1"/>
</dbReference>
<evidence type="ECO:0000256" key="2">
    <source>
        <dbReference type="SAM" id="MobiDB-lite"/>
    </source>
</evidence>
<dbReference type="PANTHER" id="PTHR42928">
    <property type="entry name" value="TRICARBOXYLATE-BINDING PROTEIN"/>
    <property type="match status" value="1"/>
</dbReference>
<name>A0A3G1KY22_FORW1</name>